<dbReference type="InterPro" id="IPR032508">
    <property type="entry name" value="FecR_C"/>
</dbReference>
<dbReference type="PIRSF" id="PIRSF018266">
    <property type="entry name" value="FecR"/>
    <property type="match status" value="1"/>
</dbReference>
<reference evidence="4 5" key="1">
    <citation type="submission" date="2024-01" db="EMBL/GenBank/DDBJ databases">
        <title>Sphingobacterium tenebrionis sp. nov., a novel endophyte isolated from tenebrio molitor intestines.</title>
        <authorList>
            <person name="Zhang C."/>
        </authorList>
    </citation>
    <scope>NUCLEOTIDE SEQUENCE [LARGE SCALE GENOMIC DNA]</scope>
    <source>
        <strain evidence="4 5">PU5-4</strain>
    </source>
</reference>
<dbReference type="PANTHER" id="PTHR30273:SF2">
    <property type="entry name" value="PROTEIN FECR"/>
    <property type="match status" value="1"/>
</dbReference>
<evidence type="ECO:0000259" key="3">
    <source>
        <dbReference type="Pfam" id="PF16344"/>
    </source>
</evidence>
<dbReference type="InterPro" id="IPR012373">
    <property type="entry name" value="Ferrdict_sens_TM"/>
</dbReference>
<evidence type="ECO:0000259" key="2">
    <source>
        <dbReference type="Pfam" id="PF04773"/>
    </source>
</evidence>
<evidence type="ECO:0000313" key="5">
    <source>
        <dbReference type="Proteomes" id="UP001363035"/>
    </source>
</evidence>
<protein>
    <submittedName>
        <fullName evidence="4">FecR domain-containing protein</fullName>
    </submittedName>
</protein>
<gene>
    <name evidence="4" type="ORF">VJ786_11735</name>
</gene>
<organism evidence="4 5">
    <name type="scientific">Sphingobacterium tenebrionis</name>
    <dbReference type="NCBI Taxonomy" id="3111775"/>
    <lineage>
        <taxon>Bacteria</taxon>
        <taxon>Pseudomonadati</taxon>
        <taxon>Bacteroidota</taxon>
        <taxon>Sphingobacteriia</taxon>
        <taxon>Sphingobacteriales</taxon>
        <taxon>Sphingobacteriaceae</taxon>
        <taxon>Sphingobacterium</taxon>
    </lineage>
</organism>
<sequence>MDKERFEYLYTKYLQDNCSENELKEFYELYHSLEDPQHLLDLERFEENFPLEKQLSPEKSSAILAHIQQPKTISKQAKIIKLIPIAAAFLIIGFAALWFMKSNENSEVDYFRYSNTSKKIKVLTLEDGTRILLKPNSELVQKSDFAKASERIISFKGEGFFDVSKRSNQPFKIVSQNQAEIKVYGTRFNLIFHGDQQEAVLTEGSIAMKLGTEEVKIKPSERVHIDKGAIRTSVVDTMQYISWTNHQLYFNDKPLQEVINQLHTAYPDQKIQINNQNSNLYFTGYLPTDDFEDCITILQKTFKNYNLVISIEK</sequence>
<name>A0ABU8I773_9SPHI</name>
<dbReference type="InterPro" id="IPR006860">
    <property type="entry name" value="FecR"/>
</dbReference>
<keyword evidence="5" id="KW-1185">Reference proteome</keyword>
<accession>A0ABU8I773</accession>
<evidence type="ECO:0000256" key="1">
    <source>
        <dbReference type="SAM" id="Phobius"/>
    </source>
</evidence>
<dbReference type="Proteomes" id="UP001363035">
    <property type="component" value="Unassembled WGS sequence"/>
</dbReference>
<dbReference type="Pfam" id="PF04773">
    <property type="entry name" value="FecR"/>
    <property type="match status" value="1"/>
</dbReference>
<proteinExistence type="predicted"/>
<dbReference type="EMBL" id="JAYLLN010000029">
    <property type="protein sequence ID" value="MEI5985569.1"/>
    <property type="molecule type" value="Genomic_DNA"/>
</dbReference>
<feature type="transmembrane region" description="Helical" evidence="1">
    <location>
        <begin position="79"/>
        <end position="100"/>
    </location>
</feature>
<dbReference type="Gene3D" id="3.55.50.30">
    <property type="match status" value="1"/>
</dbReference>
<comment type="caution">
    <text evidence="4">The sequence shown here is derived from an EMBL/GenBank/DDBJ whole genome shotgun (WGS) entry which is preliminary data.</text>
</comment>
<dbReference type="Gene3D" id="2.60.120.1440">
    <property type="match status" value="1"/>
</dbReference>
<feature type="domain" description="FecR protein" evidence="2">
    <location>
        <begin position="116"/>
        <end position="206"/>
    </location>
</feature>
<keyword evidence="1" id="KW-0812">Transmembrane</keyword>
<keyword evidence="1" id="KW-1133">Transmembrane helix</keyword>
<feature type="domain" description="Protein FecR C-terminal" evidence="3">
    <location>
        <begin position="248"/>
        <end position="301"/>
    </location>
</feature>
<dbReference type="PANTHER" id="PTHR30273">
    <property type="entry name" value="PERIPLASMIC SIGNAL SENSOR AND SIGMA FACTOR ACTIVATOR FECR-RELATED"/>
    <property type="match status" value="1"/>
</dbReference>
<evidence type="ECO:0000313" key="4">
    <source>
        <dbReference type="EMBL" id="MEI5985569.1"/>
    </source>
</evidence>
<dbReference type="Pfam" id="PF16344">
    <property type="entry name" value="FecR_C"/>
    <property type="match status" value="1"/>
</dbReference>
<keyword evidence="1" id="KW-0472">Membrane</keyword>
<dbReference type="RefSeq" id="WP_099365970.1">
    <property type="nucleotide sequence ID" value="NZ_JAYLLN010000029.1"/>
</dbReference>